<proteinExistence type="predicted"/>
<dbReference type="AlphaFoldDB" id="A0A175YNG1"/>
<reference evidence="1" key="1">
    <citation type="journal article" date="2016" name="Nat. Genet.">
        <title>A high-quality carrot genome assembly provides new insights into carotenoid accumulation and asterid genome evolution.</title>
        <authorList>
            <person name="Iorizzo M."/>
            <person name="Ellison S."/>
            <person name="Senalik D."/>
            <person name="Zeng P."/>
            <person name="Satapoomin P."/>
            <person name="Huang J."/>
            <person name="Bowman M."/>
            <person name="Iovene M."/>
            <person name="Sanseverino W."/>
            <person name="Cavagnaro P."/>
            <person name="Yildiz M."/>
            <person name="Macko-Podgorni A."/>
            <person name="Moranska E."/>
            <person name="Grzebelus E."/>
            <person name="Grzebelus D."/>
            <person name="Ashrafi H."/>
            <person name="Zheng Z."/>
            <person name="Cheng S."/>
            <person name="Spooner D."/>
            <person name="Van Deynze A."/>
            <person name="Simon P."/>
        </authorList>
    </citation>
    <scope>NUCLEOTIDE SEQUENCE [LARGE SCALE GENOMIC DNA]</scope>
    <source>
        <tissue evidence="1">Leaf</tissue>
    </source>
</reference>
<dbReference type="SUPFAM" id="SSF63748">
    <property type="entry name" value="Tudor/PWWP/MBT"/>
    <property type="match status" value="1"/>
</dbReference>
<name>A0A175YNG1_DAUCS</name>
<sequence length="81" mass="9166">MIREFVLAPNCDTEIAGQGQVYIKYYGSEECALMDPARDLSPFDHCFERRSANPSDEFQEALKQAMEAIKKKETKQGTDSS</sequence>
<dbReference type="EMBL" id="LNRQ01000008">
    <property type="protein sequence ID" value="KZM85145.1"/>
    <property type="molecule type" value="Genomic_DNA"/>
</dbReference>
<gene>
    <name evidence="1" type="ORF">DCAR_027433</name>
</gene>
<dbReference type="STRING" id="79200.A0A175YNG1"/>
<evidence type="ECO:0000313" key="1">
    <source>
        <dbReference type="EMBL" id="KZM85145.1"/>
    </source>
</evidence>
<organism evidence="1">
    <name type="scientific">Daucus carota subsp. sativus</name>
    <name type="common">Carrot</name>
    <dbReference type="NCBI Taxonomy" id="79200"/>
    <lineage>
        <taxon>Eukaryota</taxon>
        <taxon>Viridiplantae</taxon>
        <taxon>Streptophyta</taxon>
        <taxon>Embryophyta</taxon>
        <taxon>Tracheophyta</taxon>
        <taxon>Spermatophyta</taxon>
        <taxon>Magnoliopsida</taxon>
        <taxon>eudicotyledons</taxon>
        <taxon>Gunneridae</taxon>
        <taxon>Pentapetalae</taxon>
        <taxon>asterids</taxon>
        <taxon>campanulids</taxon>
        <taxon>Apiales</taxon>
        <taxon>Apiaceae</taxon>
        <taxon>Apioideae</taxon>
        <taxon>Scandiceae</taxon>
        <taxon>Daucinae</taxon>
        <taxon>Daucus</taxon>
        <taxon>Daucus sect. Daucus</taxon>
    </lineage>
</organism>
<accession>A0A175YNG1</accession>
<comment type="caution">
    <text evidence="1">The sequence shown here is derived from an EMBL/GenBank/DDBJ whole genome shotgun (WGS) entry which is preliminary data.</text>
</comment>
<dbReference type="Gene3D" id="2.30.30.140">
    <property type="match status" value="1"/>
</dbReference>
<protein>
    <submittedName>
        <fullName evidence="1">Uncharacterized protein</fullName>
    </submittedName>
</protein>
<dbReference type="Gramene" id="KZM85145">
    <property type="protein sequence ID" value="KZM85145"/>
    <property type="gene ID" value="DCAR_027433"/>
</dbReference>